<gene>
    <name evidence="8" type="ORF">ACFQ11_33070</name>
</gene>
<dbReference type="Proteomes" id="UP001596972">
    <property type="component" value="Unassembled WGS sequence"/>
</dbReference>
<feature type="transmembrane region" description="Helical" evidence="6">
    <location>
        <begin position="88"/>
        <end position="107"/>
    </location>
</feature>
<evidence type="ECO:0000256" key="5">
    <source>
        <dbReference type="ARBA" id="ARBA00023136"/>
    </source>
</evidence>
<proteinExistence type="predicted"/>
<feature type="transmembrane region" description="Helical" evidence="6">
    <location>
        <begin position="376"/>
        <end position="398"/>
    </location>
</feature>
<evidence type="ECO:0000256" key="3">
    <source>
        <dbReference type="ARBA" id="ARBA00022692"/>
    </source>
</evidence>
<name>A0ABW3EY39_9ACTN</name>
<dbReference type="Gene3D" id="1.20.1250.20">
    <property type="entry name" value="MFS general substrate transporter like domains"/>
    <property type="match status" value="1"/>
</dbReference>
<comment type="caution">
    <text evidence="8">The sequence shown here is derived from an EMBL/GenBank/DDBJ whole genome shotgun (WGS) entry which is preliminary data.</text>
</comment>
<dbReference type="InterPro" id="IPR036259">
    <property type="entry name" value="MFS_trans_sf"/>
</dbReference>
<dbReference type="PROSITE" id="PS50850">
    <property type="entry name" value="MFS"/>
    <property type="match status" value="1"/>
</dbReference>
<dbReference type="InterPro" id="IPR020846">
    <property type="entry name" value="MFS_dom"/>
</dbReference>
<feature type="transmembrane region" description="Helical" evidence="6">
    <location>
        <begin position="176"/>
        <end position="197"/>
    </location>
</feature>
<feature type="transmembrane region" description="Helical" evidence="6">
    <location>
        <begin position="285"/>
        <end position="304"/>
    </location>
</feature>
<feature type="transmembrane region" description="Helical" evidence="6">
    <location>
        <begin position="256"/>
        <end position="278"/>
    </location>
</feature>
<dbReference type="SUPFAM" id="SSF103473">
    <property type="entry name" value="MFS general substrate transporter"/>
    <property type="match status" value="1"/>
</dbReference>
<dbReference type="PANTHER" id="PTHR43124:SF10">
    <property type="entry name" value="PURINE EFFLUX PUMP PBUE"/>
    <property type="match status" value="1"/>
</dbReference>
<accession>A0ABW3EY39</accession>
<comment type="subcellular location">
    <subcellularLocation>
        <location evidence="1">Cell membrane</location>
        <topology evidence="1">Multi-pass membrane protein</topology>
    </subcellularLocation>
</comment>
<evidence type="ECO:0000313" key="9">
    <source>
        <dbReference type="Proteomes" id="UP001596972"/>
    </source>
</evidence>
<sequence>MSQRAAPPEDRTGEVPRTNRWGVAALGFGVFAAGTGEFVLPGLLAPIGATLDVPVTAAGQIVTVFAVSAAVAAPVLGTLTGGWPRRRVLAAGALLCALGGAATAVAPSFPAVLAAQVVAAAGLGLFVPAASVTAAAIVPPERRGRAIGATVTGFTAATALGAPFGTALGGTLGWRAAMWFVTALTVLGLAGVLALLPRDARTPAAPALRERLRPLGDRRVLALLATTVLAFTAIYLPYTYISAIFEPATGGSGTRLAVLLSTLGLAGLAGNLAAGALADRFGGRTIVAGALALLAAVLCAVPAIRGTFAAAVVTVAAYGLVAFAVTTPQQHRIITLDPAAAPVLVPLNQAALYLAISLSGAVGAAGVAWAGADRVALVAAAVALAALAVSEVIAPGAVRRRPAR</sequence>
<protein>
    <submittedName>
        <fullName evidence="8">MFS transporter</fullName>
    </submittedName>
</protein>
<feature type="transmembrane region" description="Helical" evidence="6">
    <location>
        <begin position="350"/>
        <end position="370"/>
    </location>
</feature>
<keyword evidence="3 6" id="KW-0812">Transmembrane</keyword>
<dbReference type="InterPro" id="IPR050189">
    <property type="entry name" value="MFS_Efflux_Transporters"/>
</dbReference>
<dbReference type="RefSeq" id="WP_378305950.1">
    <property type="nucleotide sequence ID" value="NZ_JBHTJA010000123.1"/>
</dbReference>
<evidence type="ECO:0000256" key="6">
    <source>
        <dbReference type="SAM" id="Phobius"/>
    </source>
</evidence>
<reference evidence="9" key="1">
    <citation type="journal article" date="2019" name="Int. J. Syst. Evol. Microbiol.">
        <title>The Global Catalogue of Microorganisms (GCM) 10K type strain sequencing project: providing services to taxonomists for standard genome sequencing and annotation.</title>
        <authorList>
            <consortium name="The Broad Institute Genomics Platform"/>
            <consortium name="The Broad Institute Genome Sequencing Center for Infectious Disease"/>
            <person name="Wu L."/>
            <person name="Ma J."/>
        </authorList>
    </citation>
    <scope>NUCLEOTIDE SEQUENCE [LARGE SCALE GENOMIC DNA]</scope>
    <source>
        <strain evidence="9">JCM 31202</strain>
    </source>
</reference>
<keyword evidence="5 6" id="KW-0472">Membrane</keyword>
<dbReference type="PANTHER" id="PTHR43124">
    <property type="entry name" value="PURINE EFFLUX PUMP PBUE"/>
    <property type="match status" value="1"/>
</dbReference>
<feature type="transmembrane region" description="Helical" evidence="6">
    <location>
        <begin position="21"/>
        <end position="45"/>
    </location>
</feature>
<evidence type="ECO:0000259" key="7">
    <source>
        <dbReference type="PROSITE" id="PS50850"/>
    </source>
</evidence>
<feature type="transmembrane region" description="Helical" evidence="6">
    <location>
        <begin position="57"/>
        <end position="76"/>
    </location>
</feature>
<keyword evidence="4 6" id="KW-1133">Transmembrane helix</keyword>
<organism evidence="8 9">
    <name type="scientific">Actinomadura sediminis</name>
    <dbReference type="NCBI Taxonomy" id="1038904"/>
    <lineage>
        <taxon>Bacteria</taxon>
        <taxon>Bacillati</taxon>
        <taxon>Actinomycetota</taxon>
        <taxon>Actinomycetes</taxon>
        <taxon>Streptosporangiales</taxon>
        <taxon>Thermomonosporaceae</taxon>
        <taxon>Actinomadura</taxon>
    </lineage>
</organism>
<evidence type="ECO:0000256" key="4">
    <source>
        <dbReference type="ARBA" id="ARBA00022989"/>
    </source>
</evidence>
<keyword evidence="9" id="KW-1185">Reference proteome</keyword>
<keyword evidence="2" id="KW-1003">Cell membrane</keyword>
<dbReference type="EMBL" id="JBHTJA010000123">
    <property type="protein sequence ID" value="MFD0905246.1"/>
    <property type="molecule type" value="Genomic_DNA"/>
</dbReference>
<feature type="transmembrane region" description="Helical" evidence="6">
    <location>
        <begin position="146"/>
        <end position="164"/>
    </location>
</feature>
<feature type="transmembrane region" description="Helical" evidence="6">
    <location>
        <begin position="218"/>
        <end position="236"/>
    </location>
</feature>
<evidence type="ECO:0000256" key="2">
    <source>
        <dbReference type="ARBA" id="ARBA00022475"/>
    </source>
</evidence>
<feature type="domain" description="Major facilitator superfamily (MFS) profile" evidence="7">
    <location>
        <begin position="22"/>
        <end position="398"/>
    </location>
</feature>
<dbReference type="InterPro" id="IPR011701">
    <property type="entry name" value="MFS"/>
</dbReference>
<feature type="transmembrane region" description="Helical" evidence="6">
    <location>
        <begin position="310"/>
        <end position="329"/>
    </location>
</feature>
<evidence type="ECO:0000256" key="1">
    <source>
        <dbReference type="ARBA" id="ARBA00004651"/>
    </source>
</evidence>
<dbReference type="Pfam" id="PF07690">
    <property type="entry name" value="MFS_1"/>
    <property type="match status" value="1"/>
</dbReference>
<evidence type="ECO:0000313" key="8">
    <source>
        <dbReference type="EMBL" id="MFD0905246.1"/>
    </source>
</evidence>
<feature type="transmembrane region" description="Helical" evidence="6">
    <location>
        <begin position="113"/>
        <end position="139"/>
    </location>
</feature>